<dbReference type="EMBL" id="FMUR01000020">
    <property type="protein sequence ID" value="SCY49650.1"/>
    <property type="molecule type" value="Genomic_DNA"/>
</dbReference>
<dbReference type="InterPro" id="IPR017937">
    <property type="entry name" value="Thioredoxin_CS"/>
</dbReference>
<evidence type="ECO:0000313" key="12">
    <source>
        <dbReference type="EMBL" id="SCY49650.1"/>
    </source>
</evidence>
<dbReference type="Gene3D" id="3.40.30.10">
    <property type="entry name" value="Glutaredoxin"/>
    <property type="match status" value="1"/>
</dbReference>
<dbReference type="PIRSF" id="PIRSF000077">
    <property type="entry name" value="Thioredoxin"/>
    <property type="match status" value="1"/>
</dbReference>
<dbReference type="Pfam" id="PF00085">
    <property type="entry name" value="Thioredoxin"/>
    <property type="match status" value="1"/>
</dbReference>
<proteinExistence type="inferred from homology"/>
<feature type="active site" description="Nucleophile" evidence="9">
    <location>
        <position position="30"/>
    </location>
</feature>
<dbReference type="InterPro" id="IPR036249">
    <property type="entry name" value="Thioredoxin-like_sf"/>
</dbReference>
<evidence type="ECO:0000256" key="1">
    <source>
        <dbReference type="ARBA" id="ARBA00008987"/>
    </source>
</evidence>
<keyword evidence="4" id="KW-0249">Electron transport</keyword>
<dbReference type="PROSITE" id="PS51352">
    <property type="entry name" value="THIOREDOXIN_2"/>
    <property type="match status" value="1"/>
</dbReference>
<evidence type="ECO:0000256" key="8">
    <source>
        <dbReference type="PIRNR" id="PIRNR000077"/>
    </source>
</evidence>
<dbReference type="PRINTS" id="PR00421">
    <property type="entry name" value="THIOREDOXIN"/>
</dbReference>
<dbReference type="OrthoDB" id="9790390at2"/>
<gene>
    <name evidence="12" type="ORF">SAMN02910451_02827</name>
</gene>
<evidence type="ECO:0000259" key="11">
    <source>
        <dbReference type="PROSITE" id="PS51352"/>
    </source>
</evidence>
<name>A0A1G5GEH8_9FIRM</name>
<dbReference type="GO" id="GO:0015035">
    <property type="term" value="F:protein-disulfide reductase activity"/>
    <property type="evidence" value="ECO:0007669"/>
    <property type="project" value="UniProtKB-UniRule"/>
</dbReference>
<comment type="similarity">
    <text evidence="1 8">Belongs to the thioredoxin family.</text>
</comment>
<keyword evidence="13" id="KW-1185">Reference proteome</keyword>
<evidence type="ECO:0000256" key="6">
    <source>
        <dbReference type="ARBA" id="ARBA00023284"/>
    </source>
</evidence>
<protein>
    <recommendedName>
        <fullName evidence="2 7">Thioredoxin</fullName>
    </recommendedName>
</protein>
<evidence type="ECO:0000256" key="4">
    <source>
        <dbReference type="ARBA" id="ARBA00022982"/>
    </source>
</evidence>
<evidence type="ECO:0000256" key="7">
    <source>
        <dbReference type="NCBIfam" id="TIGR01068"/>
    </source>
</evidence>
<dbReference type="GO" id="GO:0005737">
    <property type="term" value="C:cytoplasm"/>
    <property type="evidence" value="ECO:0007669"/>
    <property type="project" value="TreeGrafter"/>
</dbReference>
<dbReference type="InterPro" id="IPR013766">
    <property type="entry name" value="Thioredoxin_domain"/>
</dbReference>
<evidence type="ECO:0000256" key="2">
    <source>
        <dbReference type="ARBA" id="ARBA00020570"/>
    </source>
</evidence>
<dbReference type="PANTHER" id="PTHR45663:SF11">
    <property type="entry name" value="GEO12009P1"/>
    <property type="match status" value="1"/>
</dbReference>
<feature type="site" description="Contributes to redox potential value" evidence="9">
    <location>
        <position position="32"/>
    </location>
</feature>
<feature type="active site" description="Nucleophile" evidence="9">
    <location>
        <position position="33"/>
    </location>
</feature>
<evidence type="ECO:0000256" key="9">
    <source>
        <dbReference type="PIRSR" id="PIRSR000077-1"/>
    </source>
</evidence>
<dbReference type="Proteomes" id="UP000183047">
    <property type="component" value="Unassembled WGS sequence"/>
</dbReference>
<evidence type="ECO:0000256" key="3">
    <source>
        <dbReference type="ARBA" id="ARBA00022448"/>
    </source>
</evidence>
<dbReference type="RefSeq" id="WP_074463232.1">
    <property type="nucleotide sequence ID" value="NZ_FMUR01000020.1"/>
</dbReference>
<evidence type="ECO:0000256" key="10">
    <source>
        <dbReference type="PIRSR" id="PIRSR000077-4"/>
    </source>
</evidence>
<evidence type="ECO:0000313" key="13">
    <source>
        <dbReference type="Proteomes" id="UP000183047"/>
    </source>
</evidence>
<dbReference type="NCBIfam" id="TIGR01068">
    <property type="entry name" value="thioredoxin"/>
    <property type="match status" value="1"/>
</dbReference>
<dbReference type="InterPro" id="IPR005746">
    <property type="entry name" value="Thioredoxin"/>
</dbReference>
<dbReference type="SUPFAM" id="SSF52833">
    <property type="entry name" value="Thioredoxin-like"/>
    <property type="match status" value="1"/>
</dbReference>
<reference evidence="13" key="1">
    <citation type="submission" date="2016-10" db="EMBL/GenBank/DDBJ databases">
        <authorList>
            <person name="Varghese N."/>
            <person name="Submissions S."/>
        </authorList>
    </citation>
    <scope>NUCLEOTIDE SEQUENCE [LARGE SCALE GENOMIC DNA]</scope>
    <source>
        <strain evidence="13">XBD2006</strain>
    </source>
</reference>
<dbReference type="AlphaFoldDB" id="A0A1G5GEH8"/>
<organism evidence="12 13">
    <name type="scientific">Butyrivibrio hungatei</name>
    <dbReference type="NCBI Taxonomy" id="185008"/>
    <lineage>
        <taxon>Bacteria</taxon>
        <taxon>Bacillati</taxon>
        <taxon>Bacillota</taxon>
        <taxon>Clostridia</taxon>
        <taxon>Lachnospirales</taxon>
        <taxon>Lachnospiraceae</taxon>
        <taxon>Butyrivibrio</taxon>
    </lineage>
</organism>
<feature type="site" description="Contributes to redox potential value" evidence="9">
    <location>
        <position position="31"/>
    </location>
</feature>
<keyword evidence="3" id="KW-0813">Transport</keyword>
<dbReference type="FunFam" id="3.40.30.10:FF:000001">
    <property type="entry name" value="Thioredoxin"/>
    <property type="match status" value="1"/>
</dbReference>
<feature type="site" description="Deprotonates C-terminal active site Cys" evidence="9">
    <location>
        <position position="24"/>
    </location>
</feature>
<feature type="domain" description="Thioredoxin" evidence="11">
    <location>
        <begin position="1"/>
        <end position="105"/>
    </location>
</feature>
<dbReference type="PANTHER" id="PTHR45663">
    <property type="entry name" value="GEO12009P1"/>
    <property type="match status" value="1"/>
</dbReference>
<keyword evidence="6 10" id="KW-0676">Redox-active center</keyword>
<dbReference type="PROSITE" id="PS00194">
    <property type="entry name" value="THIOREDOXIN_1"/>
    <property type="match status" value="1"/>
</dbReference>
<sequence length="105" mass="11899">MEYRFTSENFEAEVMNSEVPVLIDFYADWCGPCKMMGPLVEQIANEYDGKAKVGKINVDEEPELAQKYGVMSIPYFAFIKNGELVSDETGAVTKDKLVDKLQKMM</sequence>
<accession>A0A1G5GEH8</accession>
<dbReference type="CDD" id="cd02947">
    <property type="entry name" value="TRX_family"/>
    <property type="match status" value="1"/>
</dbReference>
<evidence type="ECO:0000256" key="5">
    <source>
        <dbReference type="ARBA" id="ARBA00023157"/>
    </source>
</evidence>
<feature type="disulfide bond" description="Redox-active" evidence="10">
    <location>
        <begin position="30"/>
        <end position="33"/>
    </location>
</feature>
<keyword evidence="5 10" id="KW-1015">Disulfide bond</keyword>